<evidence type="ECO:0000313" key="2">
    <source>
        <dbReference type="Proteomes" id="UP000006241"/>
    </source>
</evidence>
<dbReference type="EMBL" id="ACHB01000109">
    <property type="protein sequence ID" value="EEI89504.1"/>
    <property type="molecule type" value="Genomic_DNA"/>
</dbReference>
<name>C2G5Q3_SPHSI</name>
<dbReference type="AlphaFoldDB" id="C2G5Q3"/>
<reference evidence="1 2" key="1">
    <citation type="submission" date="2009-01" db="EMBL/GenBank/DDBJ databases">
        <authorList>
            <person name="Qin X."/>
            <person name="Bachman B."/>
            <person name="Battles P."/>
            <person name="Bell A."/>
            <person name="Bess C."/>
            <person name="Bickham C."/>
            <person name="Chaboub L."/>
            <person name="Chen D."/>
            <person name="Coyle M."/>
            <person name="Deiros D.R."/>
            <person name="Dinh H."/>
            <person name="Forbes L."/>
            <person name="Fowler G."/>
            <person name="Francisco L."/>
            <person name="Fu Q."/>
            <person name="Gubbala S."/>
            <person name="Hale W."/>
            <person name="Han Y."/>
            <person name="Hemphill L."/>
            <person name="Highlander S.K."/>
            <person name="Hirani K."/>
            <person name="Hogues M."/>
            <person name="Jackson L."/>
            <person name="Jakkamsetti A."/>
            <person name="Javaid M."/>
            <person name="Jiang H."/>
            <person name="Korchina V."/>
            <person name="Kovar C."/>
            <person name="Lara F."/>
            <person name="Lee S."/>
            <person name="Mata R."/>
            <person name="Mathew T."/>
            <person name="Moen C."/>
            <person name="Morales K."/>
            <person name="Munidasa M."/>
            <person name="Nazareth L."/>
            <person name="Ngo R."/>
            <person name="Nguyen L."/>
            <person name="Okwuonu G."/>
            <person name="Ongeri F."/>
            <person name="Patil S."/>
            <person name="Petrosino J."/>
            <person name="Pham C."/>
            <person name="Pham P."/>
            <person name="Pu L.-L."/>
            <person name="Puazo M."/>
            <person name="Raj R."/>
            <person name="Reid J."/>
            <person name="Rouhana J."/>
            <person name="Saada N."/>
            <person name="Shang Y."/>
            <person name="Simmons D."/>
            <person name="Thornton R."/>
            <person name="Warren J."/>
            <person name="Weissenberger G."/>
            <person name="Zhang J."/>
            <person name="Zhang L."/>
            <person name="Zhou C."/>
            <person name="Zhu D."/>
            <person name="Muzny D."/>
            <person name="Worley K."/>
            <person name="Gibbs R."/>
        </authorList>
    </citation>
    <scope>NUCLEOTIDE SEQUENCE [LARGE SCALE GENOMIC DNA]</scope>
    <source>
        <strain evidence="1 2">ATCC 33300</strain>
    </source>
</reference>
<dbReference type="Proteomes" id="UP000006241">
    <property type="component" value="Unassembled WGS sequence"/>
</dbReference>
<dbReference type="HOGENOM" id="CLU_1092005_0_0_10"/>
<organism evidence="1 2">
    <name type="scientific">Sphingobacterium spiritivorum ATCC 33300</name>
    <dbReference type="NCBI Taxonomy" id="525372"/>
    <lineage>
        <taxon>Bacteria</taxon>
        <taxon>Pseudomonadati</taxon>
        <taxon>Bacteroidota</taxon>
        <taxon>Sphingobacteriia</taxon>
        <taxon>Sphingobacteriales</taxon>
        <taxon>Sphingobacteriaceae</taxon>
        <taxon>Sphingobacterium</taxon>
    </lineage>
</organism>
<feature type="non-terminal residue" evidence="1">
    <location>
        <position position="255"/>
    </location>
</feature>
<accession>C2G5Q3</accession>
<sequence>MKYLEWNNIIAAYFFNPANAGKDIYLYLTKSDIISIGRLHFIEETEEDIWIDYIASIKRGVPGSSGNVLAKAKFAHSKNNLLNSKRQDGNPLEIDGIPVVYPPYIAYLVFIVLPLIENVDSNSQRANNYYRRLEAFLQNNQINENIGTNDFRNNQINRLWEDLASWANIKNNGDFGWFNVIPFTNENWVYVGKVFSQCVLPPKFLNRLPELFESIGLVPNTFYEASFLQERIKNSKTNLMPKSTLGFLKKDDELS</sequence>
<proteinExistence type="predicted"/>
<evidence type="ECO:0000313" key="1">
    <source>
        <dbReference type="EMBL" id="EEI89504.1"/>
    </source>
</evidence>
<gene>
    <name evidence="1" type="ORF">HMPREF0765_4909</name>
</gene>
<dbReference type="RefSeq" id="WP_003013211.1">
    <property type="nucleotide sequence ID" value="NZ_GG668639.1"/>
</dbReference>
<comment type="caution">
    <text evidence="1">The sequence shown here is derived from an EMBL/GenBank/DDBJ whole genome shotgun (WGS) entry which is preliminary data.</text>
</comment>
<protein>
    <submittedName>
        <fullName evidence="1">Uncharacterized protein</fullName>
    </submittedName>
</protein>